<evidence type="ECO:0000256" key="1">
    <source>
        <dbReference type="ARBA" id="ARBA00022737"/>
    </source>
</evidence>
<gene>
    <name evidence="4" type="ORF">EV216_12017</name>
</gene>
<dbReference type="InterPro" id="IPR011990">
    <property type="entry name" value="TPR-like_helical_dom_sf"/>
</dbReference>
<proteinExistence type="predicted"/>
<reference evidence="4 5" key="1">
    <citation type="submission" date="2019-03" db="EMBL/GenBank/DDBJ databases">
        <title>Genomic Encyclopedia of Type Strains, Phase IV (KMG-IV): sequencing the most valuable type-strain genomes for metagenomic binning, comparative biology and taxonomic classification.</title>
        <authorList>
            <person name="Goeker M."/>
        </authorList>
    </citation>
    <scope>NUCLEOTIDE SEQUENCE [LARGE SCALE GENOMIC DNA]</scope>
    <source>
        <strain evidence="4 5">DSM 21153</strain>
    </source>
</reference>
<name>A0A4R1YPZ6_9RHOB</name>
<keyword evidence="1" id="KW-0677">Repeat</keyword>
<dbReference type="OrthoDB" id="433986at2"/>
<organism evidence="4 5">
    <name type="scientific">Rhodovulum steppense</name>
    <dbReference type="NCBI Taxonomy" id="540251"/>
    <lineage>
        <taxon>Bacteria</taxon>
        <taxon>Pseudomonadati</taxon>
        <taxon>Pseudomonadota</taxon>
        <taxon>Alphaproteobacteria</taxon>
        <taxon>Rhodobacterales</taxon>
        <taxon>Paracoccaceae</taxon>
        <taxon>Rhodovulum</taxon>
    </lineage>
</organism>
<dbReference type="PANTHER" id="PTHR45641">
    <property type="entry name" value="TETRATRICOPEPTIDE REPEAT PROTEIN (AFU_ORTHOLOGUE AFUA_6G03870)"/>
    <property type="match status" value="1"/>
</dbReference>
<dbReference type="PANTHER" id="PTHR45641:SF19">
    <property type="entry name" value="NEPHROCYSTIN-3"/>
    <property type="match status" value="1"/>
</dbReference>
<dbReference type="Proteomes" id="UP000295277">
    <property type="component" value="Unassembled WGS sequence"/>
</dbReference>
<evidence type="ECO:0000256" key="3">
    <source>
        <dbReference type="SAM" id="Coils"/>
    </source>
</evidence>
<dbReference type="RefSeq" id="WP_132695973.1">
    <property type="nucleotide sequence ID" value="NZ_SLVM01000020.1"/>
</dbReference>
<evidence type="ECO:0000313" key="5">
    <source>
        <dbReference type="Proteomes" id="UP000295277"/>
    </source>
</evidence>
<keyword evidence="3" id="KW-0175">Coiled coil</keyword>
<dbReference type="Gene3D" id="1.25.40.10">
    <property type="entry name" value="Tetratricopeptide repeat domain"/>
    <property type="match status" value="2"/>
</dbReference>
<comment type="caution">
    <text evidence="4">The sequence shown here is derived from an EMBL/GenBank/DDBJ whole genome shotgun (WGS) entry which is preliminary data.</text>
</comment>
<protein>
    <recommendedName>
        <fullName evidence="6">Tetratricopeptide repeat protein</fullName>
    </recommendedName>
</protein>
<evidence type="ECO:0000256" key="2">
    <source>
        <dbReference type="ARBA" id="ARBA00022803"/>
    </source>
</evidence>
<dbReference type="SUPFAM" id="SSF48452">
    <property type="entry name" value="TPR-like"/>
    <property type="match status" value="1"/>
</dbReference>
<keyword evidence="5" id="KW-1185">Reference proteome</keyword>
<evidence type="ECO:0000313" key="4">
    <source>
        <dbReference type="EMBL" id="TCM80505.1"/>
    </source>
</evidence>
<evidence type="ECO:0008006" key="6">
    <source>
        <dbReference type="Google" id="ProtNLM"/>
    </source>
</evidence>
<sequence length="680" mass="73074">MADPLKNGIKLIVAIGGFVAKPSLLDGLRTGVEIRDLARNLLARAPPGIGTMADDLTAEARATFDGMKHELRLEAEILFEQMVETALPDPRQIVADGMDAGRIVATMLARHTEIEHTRPPMPDLFRAIVTPAFARLLESRSFADDLTPAFMAEVLGDLDRIEGKIDKVPQQVVDLLIRQGLIPQDQPDGVPVADLTALAGKFGAKGMTAPGALLDFLTKKAEEYREYRHAIDALDDRVAAIANLKGAAQDAAERLDFDEVETLLSRVDEVETEIAAETKEARARNALMRGRVEDAWRLLCAAADSFASVEKHEPARRRIGYAKRLSDHGRRYGGPGLALAARMGRAALDGLDRDETPRDWAGAQNNLGNALQTLGSRTAGPEGTALLDEAAAAYRRGLGVFTEAEHPADWATTMQNLGLALRTQGTRTAGSAGLALLGEAIDAIRAALRIRTEVEYPLDWASTMQNLGNALQTQGSRIVGPEGSSLLAEAVAAYREALRIFTEDAHPAHWALTMQNLGNVIETQGNRAAGPEGVALLGEAAAACRAALRVRTEVDHPVDWAMTMQNLGNALQTRGARTAGPRGAALLGEAVAAFREALRVFTEAAHPVDWAMMQENMALAEVAIAENGCTISPTLHLKSALRHVEAALRVFDPAHMAYNHEKAARLRARIAGALMALSES</sequence>
<feature type="coiled-coil region" evidence="3">
    <location>
        <begin position="217"/>
        <end position="280"/>
    </location>
</feature>
<dbReference type="EMBL" id="SLVM01000020">
    <property type="protein sequence ID" value="TCM80505.1"/>
    <property type="molecule type" value="Genomic_DNA"/>
</dbReference>
<keyword evidence="2" id="KW-0802">TPR repeat</keyword>
<accession>A0A4R1YPZ6</accession>
<dbReference type="AlphaFoldDB" id="A0A4R1YPZ6"/>